<protein>
    <submittedName>
        <fullName evidence="1">N2227-domain-containing protein</fullName>
    </submittedName>
</protein>
<sequence length="384" mass="43662">MARSTGSTRLKSHPRRRLLAAMVGLLEYSDRTQAGVQKKRSGWWKLNDRQREILSSSYLERLNETSNLIKKNNQIVQQILDHSLAFYNISFPDLLRFQSAHKSDPRPIGDHTSVVQSLKHFVRDWSTAGAHERESTFPQILSTLETLCPEGGDQRARQKILVPGAGLGRLAYEISALGFTTVANEYSFYMSMAHRWVLSLADHDEGGTQHTYYPFVNWWSHQRESRNVLRGITFPEVQPSSKALERYTLLEGDFTKLFLDDGERGSYDAVVTLFFIDTARNIVEYLENIHAVLKAGGTWINLGPLLYGTGPWVEPSLGEILQMAQRLGFELLPTDGRFGADSFNGQVPEWKGKVRGCLAGYSWDKESLSRNAYEAQFWVARKVR</sequence>
<dbReference type="EMBL" id="ML120354">
    <property type="protein sequence ID" value="RPB05100.1"/>
    <property type="molecule type" value="Genomic_DNA"/>
</dbReference>
<organism evidence="1 2">
    <name type="scientific">Choiromyces venosus 120613-1</name>
    <dbReference type="NCBI Taxonomy" id="1336337"/>
    <lineage>
        <taxon>Eukaryota</taxon>
        <taxon>Fungi</taxon>
        <taxon>Dikarya</taxon>
        <taxon>Ascomycota</taxon>
        <taxon>Pezizomycotina</taxon>
        <taxon>Pezizomycetes</taxon>
        <taxon>Pezizales</taxon>
        <taxon>Tuberaceae</taxon>
        <taxon>Choiromyces</taxon>
    </lineage>
</organism>
<keyword evidence="2" id="KW-1185">Reference proteome</keyword>
<accession>A0A3N4K3F4</accession>
<dbReference type="Gene3D" id="3.40.50.150">
    <property type="entry name" value="Vaccinia Virus protein VP39"/>
    <property type="match status" value="1"/>
</dbReference>
<evidence type="ECO:0000313" key="1">
    <source>
        <dbReference type="EMBL" id="RPB05100.1"/>
    </source>
</evidence>
<name>A0A3N4K3F4_9PEZI</name>
<proteinExistence type="predicted"/>
<dbReference type="SUPFAM" id="SSF53335">
    <property type="entry name" value="S-adenosyl-L-methionine-dependent methyltransferases"/>
    <property type="match status" value="1"/>
</dbReference>
<gene>
    <name evidence="1" type="ORF">L873DRAFT_1832770</name>
</gene>
<dbReference type="OrthoDB" id="978at2759"/>
<dbReference type="Proteomes" id="UP000276215">
    <property type="component" value="Unassembled WGS sequence"/>
</dbReference>
<dbReference type="SMART" id="SM01296">
    <property type="entry name" value="N2227"/>
    <property type="match status" value="1"/>
</dbReference>
<dbReference type="STRING" id="1336337.A0A3N4K3F4"/>
<dbReference type="InterPro" id="IPR029063">
    <property type="entry name" value="SAM-dependent_MTases_sf"/>
</dbReference>
<evidence type="ECO:0000313" key="2">
    <source>
        <dbReference type="Proteomes" id="UP000276215"/>
    </source>
</evidence>
<dbReference type="GO" id="GO:0008757">
    <property type="term" value="F:S-adenosylmethionine-dependent methyltransferase activity"/>
    <property type="evidence" value="ECO:0007669"/>
    <property type="project" value="InterPro"/>
</dbReference>
<dbReference type="InterPro" id="IPR012901">
    <property type="entry name" value="CARME"/>
</dbReference>
<dbReference type="PANTHER" id="PTHR12303:SF13">
    <property type="match status" value="1"/>
</dbReference>
<reference evidence="1 2" key="1">
    <citation type="journal article" date="2018" name="Nat. Ecol. Evol.">
        <title>Pezizomycetes genomes reveal the molecular basis of ectomycorrhizal truffle lifestyle.</title>
        <authorList>
            <person name="Murat C."/>
            <person name="Payen T."/>
            <person name="Noel B."/>
            <person name="Kuo A."/>
            <person name="Morin E."/>
            <person name="Chen J."/>
            <person name="Kohler A."/>
            <person name="Krizsan K."/>
            <person name="Balestrini R."/>
            <person name="Da Silva C."/>
            <person name="Montanini B."/>
            <person name="Hainaut M."/>
            <person name="Levati E."/>
            <person name="Barry K.W."/>
            <person name="Belfiori B."/>
            <person name="Cichocki N."/>
            <person name="Clum A."/>
            <person name="Dockter R.B."/>
            <person name="Fauchery L."/>
            <person name="Guy J."/>
            <person name="Iotti M."/>
            <person name="Le Tacon F."/>
            <person name="Lindquist E.A."/>
            <person name="Lipzen A."/>
            <person name="Malagnac F."/>
            <person name="Mello A."/>
            <person name="Molinier V."/>
            <person name="Miyauchi S."/>
            <person name="Poulain J."/>
            <person name="Riccioni C."/>
            <person name="Rubini A."/>
            <person name="Sitrit Y."/>
            <person name="Splivallo R."/>
            <person name="Traeger S."/>
            <person name="Wang M."/>
            <person name="Zifcakova L."/>
            <person name="Wipf D."/>
            <person name="Zambonelli A."/>
            <person name="Paolocci F."/>
            <person name="Nowrousian M."/>
            <person name="Ottonello S."/>
            <person name="Baldrian P."/>
            <person name="Spatafora J.W."/>
            <person name="Henrissat B."/>
            <person name="Nagy L.G."/>
            <person name="Aury J.M."/>
            <person name="Wincker P."/>
            <person name="Grigoriev I.V."/>
            <person name="Bonfante P."/>
            <person name="Martin F.M."/>
        </authorList>
    </citation>
    <scope>NUCLEOTIDE SEQUENCE [LARGE SCALE GENOMIC DNA]</scope>
    <source>
        <strain evidence="1 2">120613-1</strain>
    </source>
</reference>
<dbReference type="Pfam" id="PF07942">
    <property type="entry name" value="CARME"/>
    <property type="match status" value="1"/>
</dbReference>
<dbReference type="PANTHER" id="PTHR12303">
    <property type="entry name" value="CARNOSINE N-METHYLTRANSFERASE"/>
    <property type="match status" value="1"/>
</dbReference>
<dbReference type="AlphaFoldDB" id="A0A3N4K3F4"/>